<protein>
    <submittedName>
        <fullName evidence="3">Uncharacterized protein</fullName>
    </submittedName>
</protein>
<dbReference type="HOGENOM" id="CLU_1571026_0_0_1"/>
<dbReference type="VEuPathDB" id="MicrosporidiaDB:DI09_24p70"/>
<proteinExistence type="predicted"/>
<evidence type="ECO:0000256" key="2">
    <source>
        <dbReference type="SAM" id="Phobius"/>
    </source>
</evidence>
<dbReference type="Proteomes" id="UP000029725">
    <property type="component" value="Unassembled WGS sequence"/>
</dbReference>
<evidence type="ECO:0000313" key="3">
    <source>
        <dbReference type="EMBL" id="KGG51886.1"/>
    </source>
</evidence>
<keyword evidence="2" id="KW-0812">Transmembrane</keyword>
<dbReference type="GeneID" id="25259232"/>
<accession>A0A098VW10</accession>
<sequence>MLRTPNIDSILVGFLTFITSVLVIGEHYFFILLAGLVYFGLIKSFVDCLPQAYGSQSNSWFWGSPKSSPNPVKKEVDVPKNSTLHFISKPFLDSLTQMWKKMTNADTPATNSNDPLSQKKTSATSNDSLSQNKAPANNNKALSQNGTPANNNKALSQNGTSQTARRGLRK</sequence>
<feature type="transmembrane region" description="Helical" evidence="2">
    <location>
        <begin position="12"/>
        <end position="41"/>
    </location>
</feature>
<evidence type="ECO:0000313" key="4">
    <source>
        <dbReference type="Proteomes" id="UP000029725"/>
    </source>
</evidence>
<feature type="compositionally biased region" description="Polar residues" evidence="1">
    <location>
        <begin position="104"/>
        <end position="164"/>
    </location>
</feature>
<comment type="caution">
    <text evidence="3">The sequence shown here is derived from an EMBL/GenBank/DDBJ whole genome shotgun (WGS) entry which is preliminary data.</text>
</comment>
<dbReference type="RefSeq" id="XP_013238347.1">
    <property type="nucleotide sequence ID" value="XM_013382893.1"/>
</dbReference>
<dbReference type="EMBL" id="JMKJ01000166">
    <property type="protein sequence ID" value="KGG51886.1"/>
    <property type="molecule type" value="Genomic_DNA"/>
</dbReference>
<keyword evidence="4" id="KW-1185">Reference proteome</keyword>
<gene>
    <name evidence="3" type="ORF">DI09_24p70</name>
</gene>
<dbReference type="AlphaFoldDB" id="A0A098VW10"/>
<name>A0A098VW10_9MICR</name>
<keyword evidence="2" id="KW-1133">Transmembrane helix</keyword>
<feature type="region of interest" description="Disordered" evidence="1">
    <location>
        <begin position="103"/>
        <end position="170"/>
    </location>
</feature>
<evidence type="ECO:0000256" key="1">
    <source>
        <dbReference type="SAM" id="MobiDB-lite"/>
    </source>
</evidence>
<reference evidence="3 4" key="1">
    <citation type="submission" date="2014-04" db="EMBL/GenBank/DDBJ databases">
        <title>A new species of microsporidia sheds light on the evolution of extreme parasitism.</title>
        <authorList>
            <person name="Haag K.L."/>
            <person name="James T.Y."/>
            <person name="Larsson R."/>
            <person name="Schaer T.M."/>
            <person name="Refardt D."/>
            <person name="Pombert J.-F."/>
            <person name="Ebert D."/>
        </authorList>
    </citation>
    <scope>NUCLEOTIDE SEQUENCE [LARGE SCALE GENOMIC DNA]</scope>
    <source>
        <strain evidence="3 4">UGP3</strain>
        <tissue evidence="3">Spores</tissue>
    </source>
</reference>
<keyword evidence="2" id="KW-0472">Membrane</keyword>
<organism evidence="3 4">
    <name type="scientific">Mitosporidium daphniae</name>
    <dbReference type="NCBI Taxonomy" id="1485682"/>
    <lineage>
        <taxon>Eukaryota</taxon>
        <taxon>Fungi</taxon>
        <taxon>Fungi incertae sedis</taxon>
        <taxon>Microsporidia</taxon>
        <taxon>Mitosporidium</taxon>
    </lineage>
</organism>